<dbReference type="SMART" id="SM00407">
    <property type="entry name" value="IGc1"/>
    <property type="match status" value="1"/>
</dbReference>
<dbReference type="GO" id="GO:0042612">
    <property type="term" value="C:MHC class I protein complex"/>
    <property type="evidence" value="ECO:0007669"/>
    <property type="project" value="UniProtKB-KW"/>
</dbReference>
<protein>
    <recommendedName>
        <fullName evidence="3">Beta-2-microglobulin</fullName>
    </recommendedName>
</protein>
<dbReference type="Pfam" id="PF07654">
    <property type="entry name" value="C1-set"/>
    <property type="match status" value="1"/>
</dbReference>
<dbReference type="InterPro" id="IPR003006">
    <property type="entry name" value="Ig/MHC_CS"/>
</dbReference>
<dbReference type="PROSITE" id="PS00290">
    <property type="entry name" value="IG_MHC"/>
    <property type="match status" value="1"/>
</dbReference>
<comment type="similarity">
    <text evidence="2">Belongs to the beta-2-microglobulin family.</text>
</comment>
<proteinExistence type="evidence at transcript level"/>
<dbReference type="GO" id="GO:0002474">
    <property type="term" value="P:antigen processing and presentation of peptide antigen via MHC class I"/>
    <property type="evidence" value="ECO:0007669"/>
    <property type="project" value="UniProtKB-KW"/>
</dbReference>
<dbReference type="PROSITE" id="PS50835">
    <property type="entry name" value="IG_LIKE"/>
    <property type="match status" value="1"/>
</dbReference>
<dbReference type="InterPro" id="IPR050160">
    <property type="entry name" value="MHC/Immunoglobulin"/>
</dbReference>
<accession>A0A9E8DEC5</accession>
<feature type="chain" id="PRO_5039330332" description="Beta-2-microglobulin" evidence="8">
    <location>
        <begin position="21"/>
        <end position="130"/>
    </location>
</feature>
<comment type="subcellular location">
    <subcellularLocation>
        <location evidence="1">Secreted</location>
    </subcellularLocation>
</comment>
<evidence type="ECO:0000256" key="3">
    <source>
        <dbReference type="ARBA" id="ARBA00018767"/>
    </source>
</evidence>
<dbReference type="PANTHER" id="PTHR19944:SF62">
    <property type="entry name" value="BETA-2-MICROGLOBULIN"/>
    <property type="match status" value="1"/>
</dbReference>
<evidence type="ECO:0000256" key="1">
    <source>
        <dbReference type="ARBA" id="ARBA00004613"/>
    </source>
</evidence>
<dbReference type="OrthoDB" id="9949628at2759"/>
<evidence type="ECO:0000313" key="10">
    <source>
        <dbReference type="EMBL" id="UZH44160.1"/>
    </source>
</evidence>
<dbReference type="InterPro" id="IPR007110">
    <property type="entry name" value="Ig-like_dom"/>
</dbReference>
<dbReference type="AlphaFoldDB" id="A0A9E8DEC5"/>
<evidence type="ECO:0000259" key="9">
    <source>
        <dbReference type="PROSITE" id="PS50835"/>
    </source>
</evidence>
<dbReference type="PROSITE" id="PS51257">
    <property type="entry name" value="PROKAR_LIPOPROTEIN"/>
    <property type="match status" value="1"/>
</dbReference>
<dbReference type="InterPro" id="IPR003597">
    <property type="entry name" value="Ig_C1-set"/>
</dbReference>
<feature type="domain" description="Ig-like" evidence="9">
    <location>
        <begin position="26"/>
        <end position="113"/>
    </location>
</feature>
<sequence length="130" mass="14583">MKMSTAVYLTALVAAACVLATKYSPPKVQVYSSQPGEYGKDNTLICHVSEFHPPDITIQLMKDGMELHKSNQSDLAFRNNWQFHLTKTVAFKPMKGEKYSCRVTHGTKVKEYAWGELGAAKICVQHPHNL</sequence>
<dbReference type="RefSeq" id="XP_042370170.1">
    <property type="nucleotide sequence ID" value="XM_042514236.1"/>
</dbReference>
<reference evidence="10" key="1">
    <citation type="submission" date="2021-10" db="EMBL/GenBank/DDBJ databases">
        <authorList>
            <person name="Zhang H."/>
            <person name="Cao Z."/>
            <person name="Sun Y."/>
            <person name="Zhou Y."/>
        </authorList>
    </citation>
    <scope>NUCLEOTIDE SEQUENCE</scope>
</reference>
<keyword evidence="7" id="KW-0393">Immunoglobulin domain</keyword>
<feature type="signal peptide" evidence="8">
    <location>
        <begin position="1"/>
        <end position="20"/>
    </location>
</feature>
<organism evidence="10">
    <name type="scientific">Plectropomus leopardus</name>
    <name type="common">Leopard coralgrouper</name>
    <name type="synonym">Holocentrus leopardus</name>
    <dbReference type="NCBI Taxonomy" id="160734"/>
    <lineage>
        <taxon>Eukaryota</taxon>
        <taxon>Metazoa</taxon>
        <taxon>Chordata</taxon>
        <taxon>Craniata</taxon>
        <taxon>Vertebrata</taxon>
        <taxon>Euteleostomi</taxon>
        <taxon>Actinopterygii</taxon>
        <taxon>Neopterygii</taxon>
        <taxon>Teleostei</taxon>
        <taxon>Neoteleostei</taxon>
        <taxon>Acanthomorphata</taxon>
        <taxon>Eupercaria</taxon>
        <taxon>Perciformes</taxon>
        <taxon>Serranoidei</taxon>
        <taxon>Serranidae</taxon>
        <taxon>Epinephelinae</taxon>
        <taxon>Epinephelini</taxon>
        <taxon>Plectropomus</taxon>
    </lineage>
</organism>
<dbReference type="KEGG" id="plep:121964001"/>
<dbReference type="PANTHER" id="PTHR19944">
    <property type="entry name" value="MHC CLASS II-RELATED"/>
    <property type="match status" value="1"/>
</dbReference>
<evidence type="ECO:0000256" key="4">
    <source>
        <dbReference type="ARBA" id="ARBA00022451"/>
    </source>
</evidence>
<evidence type="ECO:0000256" key="2">
    <source>
        <dbReference type="ARBA" id="ARBA00009564"/>
    </source>
</evidence>
<keyword evidence="8" id="KW-0732">Signal</keyword>
<keyword evidence="5" id="KW-0964">Secreted</keyword>
<dbReference type="GeneID" id="121964001"/>
<name>A0A9E8DEC5_PLELO</name>
<evidence type="ECO:0000256" key="6">
    <source>
        <dbReference type="ARBA" id="ARBA00022859"/>
    </source>
</evidence>
<evidence type="ECO:0000256" key="8">
    <source>
        <dbReference type="SAM" id="SignalP"/>
    </source>
</evidence>
<dbReference type="GO" id="GO:0005576">
    <property type="term" value="C:extracellular region"/>
    <property type="evidence" value="ECO:0007669"/>
    <property type="project" value="UniProtKB-SubCell"/>
</dbReference>
<keyword evidence="6" id="KW-0391">Immunity</keyword>
<evidence type="ECO:0000256" key="5">
    <source>
        <dbReference type="ARBA" id="ARBA00022525"/>
    </source>
</evidence>
<evidence type="ECO:0000256" key="7">
    <source>
        <dbReference type="ARBA" id="ARBA00023319"/>
    </source>
</evidence>
<dbReference type="EMBL" id="OK483034">
    <property type="protein sequence ID" value="UZH44160.1"/>
    <property type="molecule type" value="mRNA"/>
</dbReference>
<keyword evidence="4" id="KW-0490">MHC I</keyword>